<sequence length="307" mass="35065">MPEIEQETVMGRREQDTARKKLRDLGLLEEKRMGQPAKLWFRLNRKAVVELLRKDVRERREQMSLQDSLQSDLQFGAFRQTRLAESAKLDCTNAPNKIGGKRQTIKDTKNTAKSTTKNTATTTRRELESEGLFAAVISEEREGKALNSNPIEPPDEALVTRLVEAGVGKLVAQKLASERPEECKQQLDYLPFAENIKSTKGAYLRTAIEQGFSPPKRWQEDQEHQRQEASKQARKLEAQRQGELEAKRKAELEEQRNKVRTQDPERWAELTSQAEALLPALVRSKPQSAMYQASLQTKINELLTART</sequence>
<protein>
    <submittedName>
        <fullName evidence="2">Uncharacterized protein</fullName>
    </submittedName>
</protein>
<proteinExistence type="predicted"/>
<comment type="caution">
    <text evidence="2">The sequence shown here is derived from an EMBL/GenBank/DDBJ whole genome shotgun (WGS) entry which is preliminary data.</text>
</comment>
<evidence type="ECO:0000256" key="1">
    <source>
        <dbReference type="SAM" id="MobiDB-lite"/>
    </source>
</evidence>
<organism evidence="2 3">
    <name type="scientific">Armatimonas rosea</name>
    <dbReference type="NCBI Taxonomy" id="685828"/>
    <lineage>
        <taxon>Bacteria</taxon>
        <taxon>Bacillati</taxon>
        <taxon>Armatimonadota</taxon>
        <taxon>Armatimonadia</taxon>
        <taxon>Armatimonadales</taxon>
        <taxon>Armatimonadaceae</taxon>
        <taxon>Armatimonas</taxon>
    </lineage>
</organism>
<keyword evidence="3" id="KW-1185">Reference proteome</keyword>
<accession>A0A7W9WA65</accession>
<gene>
    <name evidence="2" type="ORF">HNQ39_005817</name>
</gene>
<name>A0A7W9WA65_ARMRO</name>
<feature type="compositionally biased region" description="Basic and acidic residues" evidence="1">
    <location>
        <begin position="217"/>
        <end position="266"/>
    </location>
</feature>
<dbReference type="RefSeq" id="WP_184204051.1">
    <property type="nucleotide sequence ID" value="NZ_JACHGW010000010.1"/>
</dbReference>
<reference evidence="2 3" key="1">
    <citation type="submission" date="2020-08" db="EMBL/GenBank/DDBJ databases">
        <title>Genomic Encyclopedia of Type Strains, Phase IV (KMG-IV): sequencing the most valuable type-strain genomes for metagenomic binning, comparative biology and taxonomic classification.</title>
        <authorList>
            <person name="Goeker M."/>
        </authorList>
    </citation>
    <scope>NUCLEOTIDE SEQUENCE [LARGE SCALE GENOMIC DNA]</scope>
    <source>
        <strain evidence="2 3">DSM 23562</strain>
    </source>
</reference>
<dbReference type="AlphaFoldDB" id="A0A7W9WA65"/>
<evidence type="ECO:0000313" key="2">
    <source>
        <dbReference type="EMBL" id="MBB6053970.1"/>
    </source>
</evidence>
<dbReference type="Proteomes" id="UP000520814">
    <property type="component" value="Unassembled WGS sequence"/>
</dbReference>
<dbReference type="EMBL" id="JACHGW010000010">
    <property type="protein sequence ID" value="MBB6053970.1"/>
    <property type="molecule type" value="Genomic_DNA"/>
</dbReference>
<feature type="region of interest" description="Disordered" evidence="1">
    <location>
        <begin position="214"/>
        <end position="266"/>
    </location>
</feature>
<evidence type="ECO:0000313" key="3">
    <source>
        <dbReference type="Proteomes" id="UP000520814"/>
    </source>
</evidence>